<keyword evidence="1" id="KW-0863">Zinc-finger</keyword>
<dbReference type="GO" id="GO:0008270">
    <property type="term" value="F:zinc ion binding"/>
    <property type="evidence" value="ECO:0007669"/>
    <property type="project" value="UniProtKB-KW"/>
</dbReference>
<keyword evidence="5" id="KW-1185">Reference proteome</keyword>
<organism evidence="4 5">
    <name type="scientific">Trifolium medium</name>
    <dbReference type="NCBI Taxonomy" id="97028"/>
    <lineage>
        <taxon>Eukaryota</taxon>
        <taxon>Viridiplantae</taxon>
        <taxon>Streptophyta</taxon>
        <taxon>Embryophyta</taxon>
        <taxon>Tracheophyta</taxon>
        <taxon>Spermatophyta</taxon>
        <taxon>Magnoliopsida</taxon>
        <taxon>eudicotyledons</taxon>
        <taxon>Gunneridae</taxon>
        <taxon>Pentapetalae</taxon>
        <taxon>rosids</taxon>
        <taxon>fabids</taxon>
        <taxon>Fabales</taxon>
        <taxon>Fabaceae</taxon>
        <taxon>Papilionoideae</taxon>
        <taxon>50 kb inversion clade</taxon>
        <taxon>NPAAA clade</taxon>
        <taxon>Hologalegina</taxon>
        <taxon>IRL clade</taxon>
        <taxon>Trifolieae</taxon>
        <taxon>Trifolium</taxon>
    </lineage>
</organism>
<evidence type="ECO:0000313" key="5">
    <source>
        <dbReference type="Proteomes" id="UP000265520"/>
    </source>
</evidence>
<feature type="compositionally biased region" description="Basic and acidic residues" evidence="2">
    <location>
        <begin position="26"/>
        <end position="42"/>
    </location>
</feature>
<protein>
    <submittedName>
        <fullName evidence="4">Cellular nucleic acid-binding protein</fullName>
    </submittedName>
</protein>
<evidence type="ECO:0000313" key="4">
    <source>
        <dbReference type="EMBL" id="MCI34742.1"/>
    </source>
</evidence>
<feature type="domain" description="CCHC-type" evidence="3">
    <location>
        <begin position="55"/>
        <end position="70"/>
    </location>
</feature>
<reference evidence="4 5" key="1">
    <citation type="journal article" date="2018" name="Front. Plant Sci.">
        <title>Red Clover (Trifolium pratense) and Zigzag Clover (T. medium) - A Picture of Genomic Similarities and Differences.</title>
        <authorList>
            <person name="Dluhosova J."/>
            <person name="Istvanek J."/>
            <person name="Nedelnik J."/>
            <person name="Repkova J."/>
        </authorList>
    </citation>
    <scope>NUCLEOTIDE SEQUENCE [LARGE SCALE GENOMIC DNA]</scope>
    <source>
        <strain evidence="5">cv. 10/8</strain>
        <tissue evidence="4">Leaf</tissue>
    </source>
</reference>
<evidence type="ECO:0000259" key="3">
    <source>
        <dbReference type="PROSITE" id="PS50158"/>
    </source>
</evidence>
<dbReference type="Proteomes" id="UP000265520">
    <property type="component" value="Unassembled WGS sequence"/>
</dbReference>
<keyword evidence="1" id="KW-0479">Metal-binding</keyword>
<dbReference type="PROSITE" id="PS50158">
    <property type="entry name" value="ZF_CCHC"/>
    <property type="match status" value="1"/>
</dbReference>
<accession>A0A392RF38</accession>
<name>A0A392RF38_9FABA</name>
<dbReference type="InterPro" id="IPR036875">
    <property type="entry name" value="Znf_CCHC_sf"/>
</dbReference>
<dbReference type="InterPro" id="IPR001878">
    <property type="entry name" value="Znf_CCHC"/>
</dbReference>
<proteinExistence type="predicted"/>
<dbReference type="Pfam" id="PF00098">
    <property type="entry name" value="zf-CCHC"/>
    <property type="match status" value="1"/>
</dbReference>
<dbReference type="AlphaFoldDB" id="A0A392RF38"/>
<feature type="region of interest" description="Disordered" evidence="2">
    <location>
        <begin position="23"/>
        <end position="53"/>
    </location>
</feature>
<feature type="non-terminal residue" evidence="4">
    <location>
        <position position="133"/>
    </location>
</feature>
<evidence type="ECO:0000256" key="1">
    <source>
        <dbReference type="PROSITE-ProRule" id="PRU00047"/>
    </source>
</evidence>
<sequence length="133" mass="14976">NKSRICDEDGRAKSNYYKVVNNNKRKGQDCAKPYGDKNKRSGESGGGRRKGSGFCYKCGEVGHKSFECPKKEDKCFRCGRLEHRADVCRENVVCFNYGEEGHKSPECKKPKRMIGKVFSLSGEGADQVDNLIR</sequence>
<dbReference type="SUPFAM" id="SSF57756">
    <property type="entry name" value="Retrovirus zinc finger-like domains"/>
    <property type="match status" value="1"/>
</dbReference>
<evidence type="ECO:0000256" key="2">
    <source>
        <dbReference type="SAM" id="MobiDB-lite"/>
    </source>
</evidence>
<dbReference type="GO" id="GO:0003676">
    <property type="term" value="F:nucleic acid binding"/>
    <property type="evidence" value="ECO:0007669"/>
    <property type="project" value="InterPro"/>
</dbReference>
<keyword evidence="1" id="KW-0862">Zinc</keyword>
<dbReference type="EMBL" id="LXQA010216635">
    <property type="protein sequence ID" value="MCI34742.1"/>
    <property type="molecule type" value="Genomic_DNA"/>
</dbReference>
<dbReference type="SMART" id="SM00343">
    <property type="entry name" value="ZnF_C2HC"/>
    <property type="match status" value="3"/>
</dbReference>
<comment type="caution">
    <text evidence="4">The sequence shown here is derived from an EMBL/GenBank/DDBJ whole genome shotgun (WGS) entry which is preliminary data.</text>
</comment>
<dbReference type="Gene3D" id="4.10.60.10">
    <property type="entry name" value="Zinc finger, CCHC-type"/>
    <property type="match status" value="2"/>
</dbReference>
<feature type="non-terminal residue" evidence="4">
    <location>
        <position position="1"/>
    </location>
</feature>